<dbReference type="EMBL" id="SXDP01000001">
    <property type="protein sequence ID" value="NEZ46071.1"/>
    <property type="molecule type" value="Genomic_DNA"/>
</dbReference>
<dbReference type="OrthoDB" id="9785707at2"/>
<evidence type="ECO:0000313" key="4">
    <source>
        <dbReference type="EMBL" id="NEZ46071.1"/>
    </source>
</evidence>
<organism evidence="4 5">
    <name type="scientific">Clostridium niameyense</name>
    <dbReference type="NCBI Taxonomy" id="1622073"/>
    <lineage>
        <taxon>Bacteria</taxon>
        <taxon>Bacillati</taxon>
        <taxon>Bacillota</taxon>
        <taxon>Clostridia</taxon>
        <taxon>Eubacteriales</taxon>
        <taxon>Clostridiaceae</taxon>
        <taxon>Clostridium</taxon>
    </lineage>
</organism>
<sequence length="361" mass="41195">MIELNLWFSRAKLSSKLKIILLKEFKSIKNIFEYTKNFDNNRNYDIMNYKIVSELKKAWNEDIIYKTKEKILKEDINVINFNDSLYPYKLKYYEDSPAVLFYKGNIEPLNKSKSVAIVGSRKSTFYGEKVTKIVSKALSENNISIISGMAKGIDYNAQLSSINSNGYTCAVLGSGIDVIYPRQNKELYKSICEKGCVISEFYPGTPPFSYNFPMRNRIISALSDVVIVVEASYKSGSLITATLALEQGKDVFSVPGSIFSRESIGTNKLIKEGAFVLTSLDDIFQYLGLENHKIKDNKVNKNNNKIGLEKQIYNVLTDEPIHIDDIIRLINIDIKRLYEVLFELQLREEVICLAGNYYVKA</sequence>
<accession>A0A6M0R777</accession>
<dbReference type="PANTHER" id="PTHR43022">
    <property type="entry name" value="PROTEIN SMF"/>
    <property type="match status" value="1"/>
</dbReference>
<dbReference type="PANTHER" id="PTHR43022:SF1">
    <property type="entry name" value="PROTEIN SMF"/>
    <property type="match status" value="1"/>
</dbReference>
<dbReference type="Proteomes" id="UP000473885">
    <property type="component" value="Unassembled WGS sequence"/>
</dbReference>
<feature type="domain" description="Smf/DprA SLOG" evidence="2">
    <location>
        <begin position="78"/>
        <end position="287"/>
    </location>
</feature>
<evidence type="ECO:0000259" key="3">
    <source>
        <dbReference type="Pfam" id="PF17782"/>
    </source>
</evidence>
<dbReference type="Pfam" id="PF02481">
    <property type="entry name" value="DNA_processg_A"/>
    <property type="match status" value="1"/>
</dbReference>
<evidence type="ECO:0000256" key="1">
    <source>
        <dbReference type="ARBA" id="ARBA00006525"/>
    </source>
</evidence>
<dbReference type="InterPro" id="IPR041614">
    <property type="entry name" value="DprA_WH"/>
</dbReference>
<proteinExistence type="inferred from homology"/>
<comment type="caution">
    <text evidence="4">The sequence shown here is derived from an EMBL/GenBank/DDBJ whole genome shotgun (WGS) entry which is preliminary data.</text>
</comment>
<dbReference type="InterPro" id="IPR057666">
    <property type="entry name" value="DrpA_SLOG"/>
</dbReference>
<dbReference type="RefSeq" id="WP_050607183.1">
    <property type="nucleotide sequence ID" value="NZ_CABKUB010000006.1"/>
</dbReference>
<dbReference type="SUPFAM" id="SSF102405">
    <property type="entry name" value="MCP/YpsA-like"/>
    <property type="match status" value="1"/>
</dbReference>
<keyword evidence="5" id="KW-1185">Reference proteome</keyword>
<evidence type="ECO:0000259" key="2">
    <source>
        <dbReference type="Pfam" id="PF02481"/>
    </source>
</evidence>
<evidence type="ECO:0000313" key="5">
    <source>
        <dbReference type="Proteomes" id="UP000473885"/>
    </source>
</evidence>
<gene>
    <name evidence="4" type="primary">dprA</name>
    <name evidence="4" type="ORF">FDF74_02450</name>
</gene>
<reference evidence="4 5" key="1">
    <citation type="submission" date="2019-04" db="EMBL/GenBank/DDBJ databases">
        <title>Genome sequencing of Clostridium botulinum Groups I-IV and Clostridium butyricum.</title>
        <authorList>
            <person name="Brunt J."/>
            <person name="Van Vliet A.H.M."/>
            <person name="Stringer S.C."/>
            <person name="Carter A.T."/>
            <person name="Peck M.W."/>
        </authorList>
    </citation>
    <scope>NUCLEOTIDE SEQUENCE [LARGE SCALE GENOMIC DNA]</scope>
    <source>
        <strain evidence="4 5">IFR 18/094</strain>
    </source>
</reference>
<dbReference type="NCBIfam" id="TIGR00732">
    <property type="entry name" value="dprA"/>
    <property type="match status" value="1"/>
</dbReference>
<dbReference type="InterPro" id="IPR003488">
    <property type="entry name" value="DprA"/>
</dbReference>
<dbReference type="AlphaFoldDB" id="A0A6M0R777"/>
<dbReference type="Gene3D" id="3.40.50.450">
    <property type="match status" value="1"/>
</dbReference>
<dbReference type="GO" id="GO:0009294">
    <property type="term" value="P:DNA-mediated transformation"/>
    <property type="evidence" value="ECO:0007669"/>
    <property type="project" value="InterPro"/>
</dbReference>
<name>A0A6M0R777_9CLOT</name>
<dbReference type="Pfam" id="PF17782">
    <property type="entry name" value="WHD_DprA"/>
    <property type="match status" value="1"/>
</dbReference>
<comment type="similarity">
    <text evidence="1">Belongs to the DprA/Smf family.</text>
</comment>
<protein>
    <submittedName>
        <fullName evidence="4">DNA-protecting protein DprA</fullName>
    </submittedName>
</protein>
<feature type="domain" description="DprA winged helix" evidence="3">
    <location>
        <begin position="308"/>
        <end position="356"/>
    </location>
</feature>